<dbReference type="AlphaFoldDB" id="A0A7T5URS0"/>
<accession>A0A7T5URS0</accession>
<evidence type="ECO:0000313" key="1">
    <source>
        <dbReference type="EMBL" id="QQG44913.1"/>
    </source>
</evidence>
<reference evidence="1 2" key="1">
    <citation type="submission" date="2020-07" db="EMBL/GenBank/DDBJ databases">
        <title>Huge and variable diversity of episymbiotic CPR bacteria and DPANN archaea in groundwater ecosystems.</title>
        <authorList>
            <person name="He C.Y."/>
            <person name="Keren R."/>
            <person name="Whittaker M."/>
            <person name="Farag I.F."/>
            <person name="Doudna J."/>
            <person name="Cate J.H.D."/>
            <person name="Banfield J.F."/>
        </authorList>
    </citation>
    <scope>NUCLEOTIDE SEQUENCE [LARGE SCALE GENOMIC DNA]</scope>
    <source>
        <strain evidence="1">NC_groundwater_541_Ag_S-0.1um_46_50</strain>
    </source>
</reference>
<organism evidence="1 2">
    <name type="scientific">Candidatus Sungiibacteriota bacterium</name>
    <dbReference type="NCBI Taxonomy" id="2750080"/>
    <lineage>
        <taxon>Bacteria</taxon>
        <taxon>Candidatus Sungiibacteriota</taxon>
    </lineage>
</organism>
<proteinExistence type="predicted"/>
<dbReference type="Proteomes" id="UP000595618">
    <property type="component" value="Chromosome"/>
</dbReference>
<protein>
    <submittedName>
        <fullName evidence="1">Uncharacterized protein</fullName>
    </submittedName>
</protein>
<dbReference type="EMBL" id="CP066690">
    <property type="protein sequence ID" value="QQG44913.1"/>
    <property type="molecule type" value="Genomic_DNA"/>
</dbReference>
<sequence length="67" mass="8378">MKNHNHDLIHQLSEDLDSLWRYKEYIKNAKGCRHCISMWRRLEELDQTKVTLLREEIERHIKEKRFD</sequence>
<evidence type="ECO:0000313" key="2">
    <source>
        <dbReference type="Proteomes" id="UP000595618"/>
    </source>
</evidence>
<gene>
    <name evidence="1" type="ORF">HYW89_02770</name>
</gene>
<name>A0A7T5URS0_9BACT</name>